<dbReference type="Proteomes" id="UP000515151">
    <property type="component" value="Chromosome 1"/>
</dbReference>
<evidence type="ECO:0000256" key="3">
    <source>
        <dbReference type="ARBA" id="ARBA00022679"/>
    </source>
</evidence>
<feature type="chain" id="PRO_5045703382" evidence="10">
    <location>
        <begin position="20"/>
        <end position="392"/>
    </location>
</feature>
<dbReference type="RefSeq" id="XP_031397702.1">
    <property type="nucleotide sequence ID" value="XM_031541842.1"/>
</dbReference>
<reference evidence="13" key="2">
    <citation type="submission" date="2025-08" db="UniProtKB">
        <authorList>
            <consortium name="RefSeq"/>
        </authorList>
    </citation>
    <scope>IDENTIFICATION</scope>
    <source>
        <tissue evidence="13">Leaf</tissue>
    </source>
</reference>
<feature type="transmembrane region" description="Helical" evidence="9">
    <location>
        <begin position="143"/>
        <end position="166"/>
    </location>
</feature>
<dbReference type="GeneID" id="116208397"/>
<evidence type="ECO:0000256" key="10">
    <source>
        <dbReference type="SAM" id="SignalP"/>
    </source>
</evidence>
<keyword evidence="10" id="KW-0732">Signal</keyword>
<feature type="signal peptide" evidence="10">
    <location>
        <begin position="1"/>
        <end position="19"/>
    </location>
</feature>
<evidence type="ECO:0000313" key="13">
    <source>
        <dbReference type="RefSeq" id="XP_031397702.1"/>
    </source>
</evidence>
<feature type="transmembrane region" description="Helical" evidence="9">
    <location>
        <begin position="33"/>
        <end position="60"/>
    </location>
</feature>
<reference evidence="12" key="1">
    <citation type="journal article" date="2020" name="Plant Biotechnol. J.">
        <title>The pomegranate (Punica granatum L.) draft genome dissects genetic divergence between soft- and hard-seeded cultivars.</title>
        <authorList>
            <person name="Luo X."/>
            <person name="Li H."/>
            <person name="Wu Z."/>
            <person name="Yao W."/>
            <person name="Zhao P."/>
            <person name="Cao D."/>
            <person name="Yu H."/>
            <person name="Li K."/>
            <person name="Poudel K."/>
            <person name="Zhao D."/>
            <person name="Zhang F."/>
            <person name="Xia X."/>
            <person name="Chen L."/>
            <person name="Wang Q."/>
            <person name="Jing D."/>
            <person name="Cao S."/>
        </authorList>
    </citation>
    <scope>NUCLEOTIDE SEQUENCE [LARGE SCALE GENOMIC DNA]</scope>
    <source>
        <strain evidence="12">cv. Tunisia</strain>
    </source>
</reference>
<dbReference type="GO" id="GO:0008374">
    <property type="term" value="F:O-acyltransferase activity"/>
    <property type="evidence" value="ECO:0007669"/>
    <property type="project" value="InterPro"/>
</dbReference>
<dbReference type="InterPro" id="IPR032805">
    <property type="entry name" value="Wax_synthase_dom"/>
</dbReference>
<dbReference type="Pfam" id="PF13813">
    <property type="entry name" value="MBOAT_2"/>
    <property type="match status" value="1"/>
</dbReference>
<keyword evidence="12" id="KW-1185">Reference proteome</keyword>
<accession>A0A6P8DK15</accession>
<comment type="similarity">
    <text evidence="2">Belongs to the wax synthase family.</text>
</comment>
<proteinExistence type="inferred from homology"/>
<evidence type="ECO:0000313" key="12">
    <source>
        <dbReference type="Proteomes" id="UP000515151"/>
    </source>
</evidence>
<evidence type="ECO:0000259" key="11">
    <source>
        <dbReference type="Pfam" id="PF13813"/>
    </source>
</evidence>
<keyword evidence="4 9" id="KW-0812">Transmembrane</keyword>
<dbReference type="GO" id="GO:0016020">
    <property type="term" value="C:membrane"/>
    <property type="evidence" value="ECO:0007669"/>
    <property type="project" value="UniProtKB-SubCell"/>
</dbReference>
<evidence type="ECO:0000256" key="9">
    <source>
        <dbReference type="SAM" id="Phobius"/>
    </source>
</evidence>
<feature type="domain" description="Wax synthase" evidence="11">
    <location>
        <begin position="301"/>
        <end position="387"/>
    </location>
</feature>
<dbReference type="GO" id="GO:0006629">
    <property type="term" value="P:lipid metabolic process"/>
    <property type="evidence" value="ECO:0007669"/>
    <property type="project" value="UniProtKB-KW"/>
</dbReference>
<evidence type="ECO:0000256" key="8">
    <source>
        <dbReference type="ARBA" id="ARBA00023315"/>
    </source>
</evidence>
<keyword evidence="3" id="KW-0808">Transferase</keyword>
<dbReference type="AlphaFoldDB" id="A0A6P8DK15"/>
<comment type="subcellular location">
    <subcellularLocation>
        <location evidence="1">Membrane</location>
        <topology evidence="1">Multi-pass membrane protein</topology>
    </subcellularLocation>
</comment>
<keyword evidence="6" id="KW-0443">Lipid metabolism</keyword>
<evidence type="ECO:0000256" key="5">
    <source>
        <dbReference type="ARBA" id="ARBA00022989"/>
    </source>
</evidence>
<dbReference type="PANTHER" id="PTHR31595:SF70">
    <property type="entry name" value="LONG-CHAIN-ALCOHOL O-FATTY-ACYLTRANSFERASE 3-RELATED"/>
    <property type="match status" value="1"/>
</dbReference>
<dbReference type="OrthoDB" id="1077582at2759"/>
<evidence type="ECO:0000256" key="2">
    <source>
        <dbReference type="ARBA" id="ARBA00007282"/>
    </source>
</evidence>
<keyword evidence="5 9" id="KW-1133">Transmembrane helix</keyword>
<protein>
    <submittedName>
        <fullName evidence="13">Long-chain-alcohol O-fatty-acyltransferase-like</fullName>
    </submittedName>
</protein>
<dbReference type="PANTHER" id="PTHR31595">
    <property type="entry name" value="LONG-CHAIN-ALCOHOL O-FATTY-ACYLTRANSFERASE 3-RELATED"/>
    <property type="match status" value="1"/>
</dbReference>
<evidence type="ECO:0000256" key="6">
    <source>
        <dbReference type="ARBA" id="ARBA00023098"/>
    </source>
</evidence>
<keyword evidence="7 9" id="KW-0472">Membrane</keyword>
<evidence type="ECO:0000256" key="4">
    <source>
        <dbReference type="ARBA" id="ARBA00022692"/>
    </source>
</evidence>
<sequence length="392" mass="43235">MSWASAIALLCYCYAVAASAPNCALSLAALLRFIYLLAVLPLGLSSILLVLPSAVFLACLCNFKLLLFHSAQALSLSLTELPPTPSKPPPPYRAEPRYLEAQPVDQDPTRKHVQTIQKRSASSPVSSLCYCIAASVPKGTLRLISLLPLFYLLTVLPLGLSSFHLAGPTTFLLMWPCNFNLLLFSFGAGPLSRSPNCLHFVWHQRNRGQTRTMLSLSRATDINQCSEGFGSLHNLQGMVLLATNVLLLSLLSHAYNYGPFLPPCIVWGLYCRHAFLEIELVLAIYAIPAWVVLRGLGLELEPQFDKRHLTTSLEVFWGRRWNLAVSGILRLTVYNPLRSICVPIIGPDLGTYAAVITTFTVSGLMDEALFFYFTRAGPTWEVTAFFLIQGVS</sequence>
<evidence type="ECO:0000256" key="7">
    <source>
        <dbReference type="ARBA" id="ARBA00023136"/>
    </source>
</evidence>
<organism evidence="12 13">
    <name type="scientific">Punica granatum</name>
    <name type="common">Pomegranate</name>
    <dbReference type="NCBI Taxonomy" id="22663"/>
    <lineage>
        <taxon>Eukaryota</taxon>
        <taxon>Viridiplantae</taxon>
        <taxon>Streptophyta</taxon>
        <taxon>Embryophyta</taxon>
        <taxon>Tracheophyta</taxon>
        <taxon>Spermatophyta</taxon>
        <taxon>Magnoliopsida</taxon>
        <taxon>eudicotyledons</taxon>
        <taxon>Gunneridae</taxon>
        <taxon>Pentapetalae</taxon>
        <taxon>rosids</taxon>
        <taxon>malvids</taxon>
        <taxon>Myrtales</taxon>
        <taxon>Lythraceae</taxon>
        <taxon>Punica</taxon>
    </lineage>
</organism>
<evidence type="ECO:0000256" key="1">
    <source>
        <dbReference type="ARBA" id="ARBA00004141"/>
    </source>
</evidence>
<dbReference type="InterPro" id="IPR044851">
    <property type="entry name" value="Wax_synthase"/>
</dbReference>
<name>A0A6P8DK15_PUNGR</name>
<gene>
    <name evidence="13" type="primary">LOC116208397</name>
</gene>
<keyword evidence="8" id="KW-0012">Acyltransferase</keyword>